<evidence type="ECO:0000256" key="4">
    <source>
        <dbReference type="ARBA" id="ARBA00023163"/>
    </source>
</evidence>
<feature type="domain" description="HTH lysR-type" evidence="6">
    <location>
        <begin position="1"/>
        <end position="59"/>
    </location>
</feature>
<gene>
    <name evidence="7" type="ORF">ACFO6V_00110</name>
</gene>
<evidence type="ECO:0000313" key="8">
    <source>
        <dbReference type="Proteomes" id="UP001596011"/>
    </source>
</evidence>
<comment type="caution">
    <text evidence="7">The sequence shown here is derived from an EMBL/GenBank/DDBJ whole genome shotgun (WGS) entry which is preliminary data.</text>
</comment>
<evidence type="ECO:0000313" key="7">
    <source>
        <dbReference type="EMBL" id="MFC4626612.1"/>
    </source>
</evidence>
<feature type="region of interest" description="Disordered" evidence="5">
    <location>
        <begin position="191"/>
        <end position="211"/>
    </location>
</feature>
<evidence type="ECO:0000259" key="6">
    <source>
        <dbReference type="PROSITE" id="PS50931"/>
    </source>
</evidence>
<dbReference type="Pfam" id="PF00126">
    <property type="entry name" value="HTH_1"/>
    <property type="match status" value="1"/>
</dbReference>
<keyword evidence="8" id="KW-1185">Reference proteome</keyword>
<dbReference type="InterPro" id="IPR036390">
    <property type="entry name" value="WH_DNA-bd_sf"/>
</dbReference>
<reference evidence="8" key="1">
    <citation type="journal article" date="2019" name="Int. J. Syst. Evol. Microbiol.">
        <title>The Global Catalogue of Microorganisms (GCM) 10K type strain sequencing project: providing services to taxonomists for standard genome sequencing and annotation.</title>
        <authorList>
            <consortium name="The Broad Institute Genomics Platform"/>
            <consortium name="The Broad Institute Genome Sequencing Center for Infectious Disease"/>
            <person name="Wu L."/>
            <person name="Ma J."/>
        </authorList>
    </citation>
    <scope>NUCLEOTIDE SEQUENCE [LARGE SCALE GENOMIC DNA]</scope>
    <source>
        <strain evidence="8">CCUG 42722</strain>
    </source>
</reference>
<evidence type="ECO:0000256" key="5">
    <source>
        <dbReference type="SAM" id="MobiDB-lite"/>
    </source>
</evidence>
<dbReference type="Gene3D" id="3.40.190.10">
    <property type="entry name" value="Periplasmic binding protein-like II"/>
    <property type="match status" value="2"/>
</dbReference>
<keyword evidence="2" id="KW-0805">Transcription regulation</keyword>
<proteinExistence type="inferred from homology"/>
<keyword evidence="3" id="KW-0238">DNA-binding</keyword>
<keyword evidence="4" id="KW-0804">Transcription</keyword>
<dbReference type="EMBL" id="JBHSFI010000001">
    <property type="protein sequence ID" value="MFC4626612.1"/>
    <property type="molecule type" value="Genomic_DNA"/>
</dbReference>
<dbReference type="InterPro" id="IPR000847">
    <property type="entry name" value="LysR_HTH_N"/>
</dbReference>
<dbReference type="InterPro" id="IPR005119">
    <property type="entry name" value="LysR_subst-bd"/>
</dbReference>
<dbReference type="RefSeq" id="WP_377130887.1">
    <property type="nucleotide sequence ID" value="NZ_JBHSFI010000001.1"/>
</dbReference>
<dbReference type="InterPro" id="IPR036388">
    <property type="entry name" value="WH-like_DNA-bd_sf"/>
</dbReference>
<dbReference type="PRINTS" id="PR00039">
    <property type="entry name" value="HTHLYSR"/>
</dbReference>
<evidence type="ECO:0000256" key="1">
    <source>
        <dbReference type="ARBA" id="ARBA00009437"/>
    </source>
</evidence>
<dbReference type="Pfam" id="PF03466">
    <property type="entry name" value="LysR_substrate"/>
    <property type="match status" value="1"/>
</dbReference>
<evidence type="ECO:0000256" key="2">
    <source>
        <dbReference type="ARBA" id="ARBA00023015"/>
    </source>
</evidence>
<dbReference type="PANTHER" id="PTHR30346:SF17">
    <property type="entry name" value="LYSR FAMILY TRANSCRIPTIONAL REGULATOR"/>
    <property type="match status" value="1"/>
</dbReference>
<dbReference type="Gene3D" id="1.10.10.10">
    <property type="entry name" value="Winged helix-like DNA-binding domain superfamily/Winged helix DNA-binding domain"/>
    <property type="match status" value="1"/>
</dbReference>
<protein>
    <submittedName>
        <fullName evidence="7">LysR family transcriptional regulator</fullName>
    </submittedName>
</protein>
<dbReference type="Proteomes" id="UP001596011">
    <property type="component" value="Unassembled WGS sequence"/>
</dbReference>
<dbReference type="SUPFAM" id="SSF53850">
    <property type="entry name" value="Periplasmic binding protein-like II"/>
    <property type="match status" value="1"/>
</dbReference>
<dbReference type="SUPFAM" id="SSF46785">
    <property type="entry name" value="Winged helix' DNA-binding domain"/>
    <property type="match status" value="1"/>
</dbReference>
<sequence length="328" mass="34301">MDLLKHLGFFKAVADVRHFGNAAADLGMTQPPLSQGIRRLERHLGVRLFDRDARSVRITAAGRRLLPAARDLLDAADDLVSTARDLALPEQVRLGIAADLEDGVPHLLRALTAPPPPLVEPVETAPPLVEPVETSRTAGTSIAPTVAGSVELVDLLRDGLLDVGLVRHPGVLDGLTAGPVLVVPTRLVQAPSVQTQDDSPDRGARRLTPGDVRLPVAVSPRHHQPPAHDQLVDALRRAGHSGEVVEARDAAQRRALVAAGLAAGIVPVLQDGATAVGPVGPPLRLRVALPPAAQRRPEIGHEAVAEVVRAALSPTPGPAPRTPHGVAG</sequence>
<accession>A0ABV9H8C7</accession>
<dbReference type="PROSITE" id="PS50931">
    <property type="entry name" value="HTH_LYSR"/>
    <property type="match status" value="1"/>
</dbReference>
<name>A0ABV9H8C7_9MICO</name>
<comment type="similarity">
    <text evidence="1">Belongs to the LysR transcriptional regulatory family.</text>
</comment>
<evidence type="ECO:0000256" key="3">
    <source>
        <dbReference type="ARBA" id="ARBA00023125"/>
    </source>
</evidence>
<organism evidence="7 8">
    <name type="scientific">Promicromonospora alba</name>
    <dbReference type="NCBI Taxonomy" id="1616110"/>
    <lineage>
        <taxon>Bacteria</taxon>
        <taxon>Bacillati</taxon>
        <taxon>Actinomycetota</taxon>
        <taxon>Actinomycetes</taxon>
        <taxon>Micrococcales</taxon>
        <taxon>Promicromonosporaceae</taxon>
        <taxon>Promicromonospora</taxon>
    </lineage>
</organism>
<dbReference type="PANTHER" id="PTHR30346">
    <property type="entry name" value="TRANSCRIPTIONAL DUAL REGULATOR HCAR-RELATED"/>
    <property type="match status" value="1"/>
</dbReference>